<evidence type="ECO:0000313" key="2">
    <source>
        <dbReference type="EMBL" id="MFC6081810.1"/>
    </source>
</evidence>
<evidence type="ECO:0000256" key="1">
    <source>
        <dbReference type="SAM" id="Phobius"/>
    </source>
</evidence>
<evidence type="ECO:0008006" key="4">
    <source>
        <dbReference type="Google" id="ProtNLM"/>
    </source>
</evidence>
<dbReference type="EMBL" id="JBHSRF010000012">
    <property type="protein sequence ID" value="MFC6081810.1"/>
    <property type="molecule type" value="Genomic_DNA"/>
</dbReference>
<reference evidence="3" key="1">
    <citation type="journal article" date="2019" name="Int. J. Syst. Evol. Microbiol.">
        <title>The Global Catalogue of Microorganisms (GCM) 10K type strain sequencing project: providing services to taxonomists for standard genome sequencing and annotation.</title>
        <authorList>
            <consortium name="The Broad Institute Genomics Platform"/>
            <consortium name="The Broad Institute Genome Sequencing Center for Infectious Disease"/>
            <person name="Wu L."/>
            <person name="Ma J."/>
        </authorList>
    </citation>
    <scope>NUCLEOTIDE SEQUENCE [LARGE SCALE GENOMIC DNA]</scope>
    <source>
        <strain evidence="3">JCM 30346</strain>
    </source>
</reference>
<dbReference type="Proteomes" id="UP001596137">
    <property type="component" value="Unassembled WGS sequence"/>
</dbReference>
<organism evidence="2 3">
    <name type="scientific">Sphaerisporangium aureirubrum</name>
    <dbReference type="NCBI Taxonomy" id="1544736"/>
    <lineage>
        <taxon>Bacteria</taxon>
        <taxon>Bacillati</taxon>
        <taxon>Actinomycetota</taxon>
        <taxon>Actinomycetes</taxon>
        <taxon>Streptosporangiales</taxon>
        <taxon>Streptosporangiaceae</taxon>
        <taxon>Sphaerisporangium</taxon>
    </lineage>
</organism>
<sequence length="172" mass="18740">MTDELPAYALDRERPRRPRSPAFTVALALVAVFLVYLAVPNVGPTLRAARADGAPGMFTARKLDCVLHVGHEACTWSGDFRADRGGVDRPDVVMYGADREMLQQGQRTQAFDVGRTNLVYGPGGSNEWVFTFLLLLAGVALLAHLFVLRPLRDRRARRRDHAGDGGGAPSVA</sequence>
<keyword evidence="1" id="KW-1133">Transmembrane helix</keyword>
<gene>
    <name evidence="2" type="ORF">ACFP1K_11640</name>
</gene>
<comment type="caution">
    <text evidence="2">The sequence shown here is derived from an EMBL/GenBank/DDBJ whole genome shotgun (WGS) entry which is preliminary data.</text>
</comment>
<evidence type="ECO:0000313" key="3">
    <source>
        <dbReference type="Proteomes" id="UP001596137"/>
    </source>
</evidence>
<accession>A0ABW1NEN8</accession>
<keyword evidence="3" id="KW-1185">Reference proteome</keyword>
<dbReference type="RefSeq" id="WP_380750506.1">
    <property type="nucleotide sequence ID" value="NZ_JBHSRF010000012.1"/>
</dbReference>
<feature type="transmembrane region" description="Helical" evidence="1">
    <location>
        <begin position="128"/>
        <end position="148"/>
    </location>
</feature>
<keyword evidence="1" id="KW-0472">Membrane</keyword>
<name>A0ABW1NEN8_9ACTN</name>
<protein>
    <recommendedName>
        <fullName evidence="4">DUF3592 domain-containing protein</fullName>
    </recommendedName>
</protein>
<keyword evidence="1" id="KW-0812">Transmembrane</keyword>
<feature type="transmembrane region" description="Helical" evidence="1">
    <location>
        <begin position="21"/>
        <end position="39"/>
    </location>
</feature>
<proteinExistence type="predicted"/>